<sequence length="222" mass="24720">MSLTDAEKLMHTTVRLECLLASGDVSTGTGFFFRFRIDDQTHIPVIVTNKHVIKGSVKGTFVLTKVDTNDQPIIGAYEKIEIDDFENKWIKHPETDVDLAIFAIAPLLLHAEANKIRFFTPSLEESHIPSKQQLNDLSGLEDITMIGYPNGIWDEKNNMPIIRKGITATSPKYNYNGLPVFVIDCACFPGSSGSPVLVFNQGGYTDARGNTYMGVRNEKPIR</sequence>
<dbReference type="Pfam" id="PF13365">
    <property type="entry name" value="Trypsin_2"/>
    <property type="match status" value="1"/>
</dbReference>
<dbReference type="InterPro" id="IPR009003">
    <property type="entry name" value="Peptidase_S1_PA"/>
</dbReference>
<dbReference type="RefSeq" id="WP_197046500.1">
    <property type="nucleotide sequence ID" value="NZ_LR735029.1"/>
</dbReference>
<name>A0A7Z9BI36_9CYAN</name>
<organism evidence="1 2">
    <name type="scientific">Planktothrix paucivesiculata PCC 9631</name>
    <dbReference type="NCBI Taxonomy" id="671071"/>
    <lineage>
        <taxon>Bacteria</taxon>
        <taxon>Bacillati</taxon>
        <taxon>Cyanobacteriota</taxon>
        <taxon>Cyanophyceae</taxon>
        <taxon>Oscillatoriophycideae</taxon>
        <taxon>Oscillatoriales</taxon>
        <taxon>Microcoleaceae</taxon>
        <taxon>Planktothrix</taxon>
    </lineage>
</organism>
<dbReference type="EMBL" id="CZCS02000012">
    <property type="protein sequence ID" value="VXD14359.1"/>
    <property type="molecule type" value="Genomic_DNA"/>
</dbReference>
<proteinExistence type="predicted"/>
<dbReference type="Gene3D" id="2.40.10.10">
    <property type="entry name" value="Trypsin-like serine proteases"/>
    <property type="match status" value="2"/>
</dbReference>
<dbReference type="Proteomes" id="UP000182190">
    <property type="component" value="Unassembled WGS sequence"/>
</dbReference>
<dbReference type="AlphaFoldDB" id="A0A7Z9BI36"/>
<dbReference type="InterPro" id="IPR043504">
    <property type="entry name" value="Peptidase_S1_PA_chymotrypsin"/>
</dbReference>
<dbReference type="SUPFAM" id="SSF50494">
    <property type="entry name" value="Trypsin-like serine proteases"/>
    <property type="match status" value="1"/>
</dbReference>
<evidence type="ECO:0008006" key="3">
    <source>
        <dbReference type="Google" id="ProtNLM"/>
    </source>
</evidence>
<evidence type="ECO:0000313" key="1">
    <source>
        <dbReference type="EMBL" id="VXD14359.1"/>
    </source>
</evidence>
<protein>
    <recommendedName>
        <fullName evidence="3">Serine protease</fullName>
    </recommendedName>
</protein>
<comment type="caution">
    <text evidence="1">The sequence shown here is derived from an EMBL/GenBank/DDBJ whole genome shotgun (WGS) entry which is preliminary data.</text>
</comment>
<accession>A0A7Z9BI36</accession>
<evidence type="ECO:0000313" key="2">
    <source>
        <dbReference type="Proteomes" id="UP000182190"/>
    </source>
</evidence>
<keyword evidence="2" id="KW-1185">Reference proteome</keyword>
<gene>
    <name evidence="1" type="ORF">PL9631_1090006</name>
</gene>
<reference evidence="1" key="1">
    <citation type="submission" date="2019-10" db="EMBL/GenBank/DDBJ databases">
        <authorList>
            <consortium name="Genoscope - CEA"/>
            <person name="William W."/>
        </authorList>
    </citation>
    <scope>NUCLEOTIDE SEQUENCE [LARGE SCALE GENOMIC DNA]</scope>
    <source>
        <strain evidence="1">BBR_PRJEB10994</strain>
    </source>
</reference>